<dbReference type="AlphaFoldDB" id="Q0FMQ7"/>
<evidence type="ECO:0000256" key="1">
    <source>
        <dbReference type="SAM" id="Phobius"/>
    </source>
</evidence>
<feature type="transmembrane region" description="Helical" evidence="1">
    <location>
        <begin position="133"/>
        <end position="152"/>
    </location>
</feature>
<keyword evidence="1" id="KW-1133">Transmembrane helix</keyword>
<dbReference type="eggNOG" id="COG3307">
    <property type="taxonomic scope" value="Bacteria"/>
</dbReference>
<dbReference type="HOGENOM" id="CLU_054947_0_0_5"/>
<evidence type="ECO:0000313" key="3">
    <source>
        <dbReference type="Proteomes" id="UP000006230"/>
    </source>
</evidence>
<feature type="transmembrane region" description="Helical" evidence="1">
    <location>
        <begin position="20"/>
        <end position="50"/>
    </location>
</feature>
<dbReference type="RefSeq" id="WP_007795880.1">
    <property type="nucleotide sequence ID" value="NZ_DS022276.1"/>
</dbReference>
<keyword evidence="1" id="KW-0472">Membrane</keyword>
<proteinExistence type="predicted"/>
<feature type="transmembrane region" description="Helical" evidence="1">
    <location>
        <begin position="222"/>
        <end position="246"/>
    </location>
</feature>
<protein>
    <submittedName>
        <fullName evidence="2">Uncharacterized protein</fullName>
    </submittedName>
</protein>
<dbReference type="STRING" id="314265.R2601_15130"/>
<dbReference type="EMBL" id="AATQ01000026">
    <property type="protein sequence ID" value="EAU45468.1"/>
    <property type="molecule type" value="Genomic_DNA"/>
</dbReference>
<name>Q0FMQ7_SALBH</name>
<feature type="transmembrane region" description="Helical" evidence="1">
    <location>
        <begin position="103"/>
        <end position="121"/>
    </location>
</feature>
<gene>
    <name evidence="2" type="ORF">R2601_15130</name>
</gene>
<feature type="transmembrane region" description="Helical" evidence="1">
    <location>
        <begin position="62"/>
        <end position="83"/>
    </location>
</feature>
<reference evidence="2 3" key="1">
    <citation type="journal article" date="2010" name="J. Bacteriol.">
        <title>Genome sequences of Pelagibaca bermudensis HTCC2601T and Maritimibacter alkaliphilus HTCC2654T, the type strains of two marine Roseobacter genera.</title>
        <authorList>
            <person name="Thrash J.C."/>
            <person name="Cho J.C."/>
            <person name="Ferriera S."/>
            <person name="Johnson J."/>
            <person name="Vergin K.L."/>
            <person name="Giovannoni S.J."/>
        </authorList>
    </citation>
    <scope>NUCLEOTIDE SEQUENCE [LARGE SCALE GENOMIC DNA]</scope>
    <source>
        <strain evidence="3">DSM 26914 / JCM 13377 / KCTC 12554 / HTCC2601</strain>
    </source>
</reference>
<keyword evidence="3" id="KW-1185">Reference proteome</keyword>
<feature type="transmembrane region" description="Helical" evidence="1">
    <location>
        <begin position="340"/>
        <end position="364"/>
    </location>
</feature>
<sequence length="434" mass="47073">MIAPQNPAEGMVWKTIVWTWPLYGIGALYVVGPVLAWLLAMLAVLALYLGPAIRSDLRATGPVPPVVWGWILGMAVMLVALWAGHLDWGLGLKKTIKSSIGWAKGWALLALFPLAGAVLPIRREILIRAQCKLGFYTLCLAPSLLIAPTLGLPERIFTSPLKAIGGPGPEYFSVYLFTFDPASWTPRWQFFAPWSPFAALLGVTTVLFALEEKENKWRAAGVAAGVLMILASKSRMGLVGLVACTIGPRMMPLILKGWAWGAFAGLTASMAIVGPGLLRAIDSGVSAFKGARADSTRVRETLQRIAHERWQEEAVWFGHGTVHPGPHIVEYMPIGSHHTWFGLLFVKGLTGLLAFAVPLVWQIWIALKDAALGPRGRLPLGICMVLVLLSFGENIEIEAYLLWPALVVLGLHAREVADARAETRPAPQTEPVAA</sequence>
<comment type="caution">
    <text evidence="2">The sequence shown here is derived from an EMBL/GenBank/DDBJ whole genome shotgun (WGS) entry which is preliminary data.</text>
</comment>
<dbReference type="Proteomes" id="UP000006230">
    <property type="component" value="Unassembled WGS sequence"/>
</dbReference>
<keyword evidence="1" id="KW-0812">Transmembrane</keyword>
<evidence type="ECO:0000313" key="2">
    <source>
        <dbReference type="EMBL" id="EAU45468.1"/>
    </source>
</evidence>
<feature type="transmembrane region" description="Helical" evidence="1">
    <location>
        <begin position="258"/>
        <end position="278"/>
    </location>
</feature>
<feature type="transmembrane region" description="Helical" evidence="1">
    <location>
        <begin position="191"/>
        <end position="210"/>
    </location>
</feature>
<organism evidence="2 3">
    <name type="scientific">Salipiger bermudensis (strain DSM 26914 / JCM 13377 / KCTC 12554 / HTCC2601)</name>
    <name type="common">Pelagibaca bermudensis</name>
    <dbReference type="NCBI Taxonomy" id="314265"/>
    <lineage>
        <taxon>Bacteria</taxon>
        <taxon>Pseudomonadati</taxon>
        <taxon>Pseudomonadota</taxon>
        <taxon>Alphaproteobacteria</taxon>
        <taxon>Rhodobacterales</taxon>
        <taxon>Roseobacteraceae</taxon>
        <taxon>Salipiger</taxon>
    </lineage>
</organism>
<accession>Q0FMQ7</accession>